<dbReference type="PANTHER" id="PTHR24342">
    <property type="entry name" value="SERINE/THREONINE-PROTEIN KINASE 17"/>
    <property type="match status" value="1"/>
</dbReference>
<accession>A0A7R9FG53</accession>
<sequence>MIYPPNSSGGSGGGVGCSRNRGPNPRPGPKIRGGGSARSGGGGKSKQNQQVIQWKQRNVQEGIVLVDEAQLSKLIKREPIHKYYDMDPEPFAKGLFANVLRCRSRETGQQFAAKFSSRARYGEDCSAEIYHEIALLSLCAPSPRIVGLHDVFETPSEIIIVMEFAPGGDLQTIIDDNLVPFESDVLKFVRQLVEGLVYLHERKIAHLDIKPQNLVMMADFPDCDVKLCDFEISRVILAGTEIREILGTPDYVPPEILHYEPITLAADMCYHWFQFYEVTPHTRFFSSPDINPKTPTVSLRSLGVTTYVLLTGFSPFGGETDQETFCNISRAQLDFPEELFEDVSEQAQDFIRKMLVRDPTARPTAKECLRHPWFASQISLQTLSPQIRQDTSLIVNKATTDVGRSKVPNPNSALSQKNLRKYLSKSREALFERVVQQQINQKNSLRKTTLLSQLNKTRLYESQMSLVSKSRERMLQTDHQLMMSPSFSRSREKLYGLRSISKSHEVLDFCKTAMGNTTQPHEAIGILKTLTRATTADLSMLPFLKQKQLNAYTRSSTTSIPCSVATELTSEYSDPNKTSQSFQDDELHQTLPSVTTCELQTKEHDKKLLSDVSNSIKMAEVPSVQMLLSPKLLKDSLKNQNQQKLITNQHVSNATQDKIDASKNTQDLVLQSKTVINGFTEEVKDKLGLKNNHAIQSNDVSLSVLGSHLQNTSPEATNNGLSDVRNVIKDGSEEPNSNLVNEECTNMFDYKSNPGEESAIQPDKTSENTSLEAENDKGEGEDEPRYTVAQLISAFNRHQEVITKTSLEVTMTTNDKETKIPPLPLVSGAKESKFPTGANALRLFIPDIDITAAPKHKKDRRRRQNQLKLIKKQHSFDENTVTGRIDEQSTSKLEIISKDSNSFNDRVENQECLECLSNETNSLFVTSMGQKIDESNNRLNENVDSTNNNYSTDIKDITIYQMVIESTMNEHSEGRKDTECADIDESKMSSLNLSEDGSPNYVRLCSLSSESSGSRTPSDGFSSMEMTWGEMTPSTYNHNKTETHKSLPRQKNKSPGECPNGTSSLGYNPWGKVCTGSYTRAIEKFGGVATDKSAVPEVSSRPARKSFIHVSPTENSSERTRRKSSPVIQQFL</sequence>
<dbReference type="PROSITE" id="PS50011">
    <property type="entry name" value="PROTEIN_KINASE_DOM"/>
    <property type="match status" value="1"/>
</dbReference>
<feature type="compositionally biased region" description="Gly residues" evidence="6">
    <location>
        <begin position="31"/>
        <end position="44"/>
    </location>
</feature>
<dbReference type="PROSITE" id="PS00108">
    <property type="entry name" value="PROTEIN_KINASE_ST"/>
    <property type="match status" value="1"/>
</dbReference>
<keyword evidence="3" id="KW-0547">Nucleotide-binding</keyword>
<keyword evidence="4" id="KW-0418">Kinase</keyword>
<evidence type="ECO:0000259" key="7">
    <source>
        <dbReference type="PROSITE" id="PS50011"/>
    </source>
</evidence>
<dbReference type="GO" id="GO:0004674">
    <property type="term" value="F:protein serine/threonine kinase activity"/>
    <property type="evidence" value="ECO:0007669"/>
    <property type="project" value="UniProtKB-KW"/>
</dbReference>
<evidence type="ECO:0000256" key="2">
    <source>
        <dbReference type="ARBA" id="ARBA00022679"/>
    </source>
</evidence>
<dbReference type="InterPro" id="IPR008271">
    <property type="entry name" value="Ser/Thr_kinase_AS"/>
</dbReference>
<evidence type="ECO:0000256" key="5">
    <source>
        <dbReference type="ARBA" id="ARBA00022840"/>
    </source>
</evidence>
<protein>
    <recommendedName>
        <fullName evidence="7">Protein kinase domain-containing protein</fullName>
    </recommendedName>
</protein>
<evidence type="ECO:0000256" key="4">
    <source>
        <dbReference type="ARBA" id="ARBA00022777"/>
    </source>
</evidence>
<name>A0A7R9FG53_9NEOP</name>
<dbReference type="Pfam" id="PF00069">
    <property type="entry name" value="Pkinase"/>
    <property type="match status" value="2"/>
</dbReference>
<keyword evidence="5" id="KW-0067">ATP-binding</keyword>
<feature type="region of interest" description="Disordered" evidence="6">
    <location>
        <begin position="1032"/>
        <end position="1062"/>
    </location>
</feature>
<feature type="region of interest" description="Disordered" evidence="6">
    <location>
        <begin position="1091"/>
        <end position="1132"/>
    </location>
</feature>
<dbReference type="PANTHER" id="PTHR24342:SF12">
    <property type="entry name" value="DEATH-ASSOCIATED PROTEIN KINASE RELATED"/>
    <property type="match status" value="1"/>
</dbReference>
<evidence type="ECO:0000256" key="1">
    <source>
        <dbReference type="ARBA" id="ARBA00022527"/>
    </source>
</evidence>
<dbReference type="GO" id="GO:0043065">
    <property type="term" value="P:positive regulation of apoptotic process"/>
    <property type="evidence" value="ECO:0007669"/>
    <property type="project" value="TreeGrafter"/>
</dbReference>
<dbReference type="Gene3D" id="3.30.200.20">
    <property type="entry name" value="Phosphorylase Kinase, domain 1"/>
    <property type="match status" value="1"/>
</dbReference>
<feature type="region of interest" description="Disordered" evidence="6">
    <location>
        <begin position="751"/>
        <end position="783"/>
    </location>
</feature>
<evidence type="ECO:0000313" key="8">
    <source>
        <dbReference type="EMBL" id="CAD7452874.1"/>
    </source>
</evidence>
<dbReference type="GO" id="GO:0005634">
    <property type="term" value="C:nucleus"/>
    <property type="evidence" value="ECO:0007669"/>
    <property type="project" value="TreeGrafter"/>
</dbReference>
<organism evidence="8">
    <name type="scientific">Timema tahoe</name>
    <dbReference type="NCBI Taxonomy" id="61484"/>
    <lineage>
        <taxon>Eukaryota</taxon>
        <taxon>Metazoa</taxon>
        <taxon>Ecdysozoa</taxon>
        <taxon>Arthropoda</taxon>
        <taxon>Hexapoda</taxon>
        <taxon>Insecta</taxon>
        <taxon>Pterygota</taxon>
        <taxon>Neoptera</taxon>
        <taxon>Polyneoptera</taxon>
        <taxon>Phasmatodea</taxon>
        <taxon>Timematodea</taxon>
        <taxon>Timematoidea</taxon>
        <taxon>Timematidae</taxon>
        <taxon>Timema</taxon>
    </lineage>
</organism>
<keyword evidence="2" id="KW-0808">Transferase</keyword>
<dbReference type="GO" id="GO:0005524">
    <property type="term" value="F:ATP binding"/>
    <property type="evidence" value="ECO:0007669"/>
    <property type="project" value="UniProtKB-KW"/>
</dbReference>
<gene>
    <name evidence="8" type="ORF">TTEB3V08_LOCUS1037</name>
</gene>
<dbReference type="AlphaFoldDB" id="A0A7R9FG53"/>
<reference evidence="8" key="1">
    <citation type="submission" date="2020-11" db="EMBL/GenBank/DDBJ databases">
        <authorList>
            <person name="Tran Van P."/>
        </authorList>
    </citation>
    <scope>NUCLEOTIDE SEQUENCE</scope>
</reference>
<feature type="domain" description="Protein kinase" evidence="7">
    <location>
        <begin position="85"/>
        <end position="374"/>
    </location>
</feature>
<proteinExistence type="predicted"/>
<dbReference type="Gene3D" id="1.10.510.10">
    <property type="entry name" value="Transferase(Phosphotransferase) domain 1"/>
    <property type="match status" value="1"/>
</dbReference>
<dbReference type="InterPro" id="IPR011009">
    <property type="entry name" value="Kinase-like_dom_sf"/>
</dbReference>
<dbReference type="SUPFAM" id="SSF56112">
    <property type="entry name" value="Protein kinase-like (PK-like)"/>
    <property type="match status" value="1"/>
</dbReference>
<feature type="region of interest" description="Disordered" evidence="6">
    <location>
        <begin position="1"/>
        <end position="52"/>
    </location>
</feature>
<dbReference type="SMART" id="SM00220">
    <property type="entry name" value="S_TKc"/>
    <property type="match status" value="1"/>
</dbReference>
<dbReference type="InterPro" id="IPR000719">
    <property type="entry name" value="Prot_kinase_dom"/>
</dbReference>
<keyword evidence="1" id="KW-0723">Serine/threonine-protein kinase</keyword>
<evidence type="ECO:0000256" key="3">
    <source>
        <dbReference type="ARBA" id="ARBA00022741"/>
    </source>
</evidence>
<evidence type="ECO:0000256" key="6">
    <source>
        <dbReference type="SAM" id="MobiDB-lite"/>
    </source>
</evidence>
<dbReference type="GO" id="GO:0035556">
    <property type="term" value="P:intracellular signal transduction"/>
    <property type="evidence" value="ECO:0007669"/>
    <property type="project" value="TreeGrafter"/>
</dbReference>
<dbReference type="EMBL" id="OE000206">
    <property type="protein sequence ID" value="CAD7452874.1"/>
    <property type="molecule type" value="Genomic_DNA"/>
</dbReference>